<dbReference type="GO" id="GO:0016787">
    <property type="term" value="F:hydrolase activity"/>
    <property type="evidence" value="ECO:0007669"/>
    <property type="project" value="UniProtKB-KW"/>
</dbReference>
<comment type="caution">
    <text evidence="2">The sequence shown here is derived from an EMBL/GenBank/DDBJ whole genome shotgun (WGS) entry which is preliminary data.</text>
</comment>
<reference evidence="2 3" key="1">
    <citation type="submission" date="2020-04" db="EMBL/GenBank/DDBJ databases">
        <title>A Flavivirga sp. nov.</title>
        <authorList>
            <person name="Sun X."/>
        </authorList>
    </citation>
    <scope>NUCLEOTIDE SEQUENCE [LARGE SCALE GENOMIC DNA]</scope>
    <source>
        <strain evidence="2 3">Y03</strain>
    </source>
</reference>
<keyword evidence="2" id="KW-0378">Hydrolase</keyword>
<dbReference type="EMBL" id="JABBHF010000001">
    <property type="protein sequence ID" value="NMH86035.1"/>
    <property type="molecule type" value="Genomic_DNA"/>
</dbReference>
<organism evidence="2 3">
    <name type="scientific">Flavivirga algicola</name>
    <dbReference type="NCBI Taxonomy" id="2729136"/>
    <lineage>
        <taxon>Bacteria</taxon>
        <taxon>Pseudomonadati</taxon>
        <taxon>Bacteroidota</taxon>
        <taxon>Flavobacteriia</taxon>
        <taxon>Flavobacteriales</taxon>
        <taxon>Flavobacteriaceae</taxon>
        <taxon>Flavivirga</taxon>
    </lineage>
</organism>
<sequence>MLNKIDKSRLIAVKKDKILVLEKIGVKKKYSLAGGVKKKNETDYQSLIRETFEEIGLKLKKKDLTYFLSRKNTNKERQEIYKHYFIIIKPLKNIEVLELHKFKKVLWIPWYDALEYLDKDDRSAITLYFDQFRKQIN</sequence>
<dbReference type="Proteomes" id="UP000746690">
    <property type="component" value="Unassembled WGS sequence"/>
</dbReference>
<dbReference type="Pfam" id="PF00293">
    <property type="entry name" value="NUDIX"/>
    <property type="match status" value="1"/>
</dbReference>
<dbReference type="CDD" id="cd02883">
    <property type="entry name" value="NUDIX_Hydrolase"/>
    <property type="match status" value="1"/>
</dbReference>
<accession>A0ABX1RUK3</accession>
<name>A0ABX1RUK3_9FLAO</name>
<protein>
    <submittedName>
        <fullName evidence="2">NUDIX hydrolase</fullName>
    </submittedName>
</protein>
<dbReference type="RefSeq" id="WP_169669104.1">
    <property type="nucleotide sequence ID" value="NZ_JABBHF010000001.1"/>
</dbReference>
<evidence type="ECO:0000313" key="3">
    <source>
        <dbReference type="Proteomes" id="UP000746690"/>
    </source>
</evidence>
<feature type="domain" description="Nudix hydrolase" evidence="1">
    <location>
        <begin position="1"/>
        <end position="131"/>
    </location>
</feature>
<keyword evidence="3" id="KW-1185">Reference proteome</keyword>
<evidence type="ECO:0000259" key="1">
    <source>
        <dbReference type="PROSITE" id="PS51462"/>
    </source>
</evidence>
<dbReference type="SUPFAM" id="SSF55811">
    <property type="entry name" value="Nudix"/>
    <property type="match status" value="1"/>
</dbReference>
<dbReference type="InterPro" id="IPR015797">
    <property type="entry name" value="NUDIX_hydrolase-like_dom_sf"/>
</dbReference>
<dbReference type="InterPro" id="IPR000086">
    <property type="entry name" value="NUDIX_hydrolase_dom"/>
</dbReference>
<dbReference type="PROSITE" id="PS51462">
    <property type="entry name" value="NUDIX"/>
    <property type="match status" value="1"/>
</dbReference>
<proteinExistence type="predicted"/>
<gene>
    <name evidence="2" type="ORF">HHX25_00820</name>
</gene>
<evidence type="ECO:0000313" key="2">
    <source>
        <dbReference type="EMBL" id="NMH86035.1"/>
    </source>
</evidence>
<dbReference type="Gene3D" id="3.90.79.10">
    <property type="entry name" value="Nucleoside Triphosphate Pyrophosphohydrolase"/>
    <property type="match status" value="1"/>
</dbReference>